<reference evidence="1 2" key="1">
    <citation type="submission" date="2017-09" db="EMBL/GenBank/DDBJ databases">
        <title>Bacterial strain isolated from the female urinary microbiota.</title>
        <authorList>
            <person name="Thomas-White K."/>
            <person name="Kumar N."/>
            <person name="Forster S."/>
            <person name="Putonti C."/>
            <person name="Lawley T."/>
            <person name="Wolfe A.J."/>
        </authorList>
    </citation>
    <scope>NUCLEOTIDE SEQUENCE [LARGE SCALE GENOMIC DNA]</scope>
    <source>
        <strain evidence="1 2">UMB0908</strain>
    </source>
</reference>
<dbReference type="Proteomes" id="UP000235363">
    <property type="component" value="Unassembled WGS sequence"/>
</dbReference>
<organism evidence="1 2">
    <name type="scientific">Corynebacterium xerosis</name>
    <dbReference type="NCBI Taxonomy" id="1725"/>
    <lineage>
        <taxon>Bacteria</taxon>
        <taxon>Bacillati</taxon>
        <taxon>Actinomycetota</taxon>
        <taxon>Actinomycetes</taxon>
        <taxon>Mycobacteriales</taxon>
        <taxon>Corynebacteriaceae</taxon>
        <taxon>Corynebacterium</taxon>
    </lineage>
</organism>
<comment type="caution">
    <text evidence="1">The sequence shown here is derived from an EMBL/GenBank/DDBJ whole genome shotgun (WGS) entry which is preliminary data.</text>
</comment>
<evidence type="ECO:0000313" key="1">
    <source>
        <dbReference type="EMBL" id="PMC63403.1"/>
    </source>
</evidence>
<name>A0A2N6T280_9CORY</name>
<dbReference type="AlphaFoldDB" id="A0A2N6T280"/>
<proteinExistence type="predicted"/>
<gene>
    <name evidence="1" type="ORF">CJ204_00865</name>
</gene>
<evidence type="ECO:0000313" key="2">
    <source>
        <dbReference type="Proteomes" id="UP000235363"/>
    </source>
</evidence>
<accession>A0A2N6T280</accession>
<sequence>MTTPTTTATEAVDHAMTCLRDATTGLTITKEDEYSGDRSFAQWFTLGPIVNCHAHASESAPGQINLTVEIGIVTAVQVSLTLDEERDTAILRDAVNLYVNHYGIGGNR</sequence>
<dbReference type="EMBL" id="PNHF01000001">
    <property type="protein sequence ID" value="PMC63403.1"/>
    <property type="molecule type" value="Genomic_DNA"/>
</dbReference>
<dbReference type="RefSeq" id="WP_102211761.1">
    <property type="nucleotide sequence ID" value="NZ_PNHF01000001.1"/>
</dbReference>
<protein>
    <submittedName>
        <fullName evidence="1">Uncharacterized protein</fullName>
    </submittedName>
</protein>